<feature type="region of interest" description="Disordered" evidence="1">
    <location>
        <begin position="1"/>
        <end position="108"/>
    </location>
</feature>
<feature type="compositionally biased region" description="Pro residues" evidence="1">
    <location>
        <begin position="7"/>
        <end position="19"/>
    </location>
</feature>
<feature type="compositionally biased region" description="Basic and acidic residues" evidence="1">
    <location>
        <begin position="479"/>
        <end position="503"/>
    </location>
</feature>
<dbReference type="Proteomes" id="UP000774617">
    <property type="component" value="Unassembled WGS sequence"/>
</dbReference>
<feature type="compositionally biased region" description="Low complexity" evidence="1">
    <location>
        <begin position="808"/>
        <end position="817"/>
    </location>
</feature>
<feature type="region of interest" description="Disordered" evidence="1">
    <location>
        <begin position="755"/>
        <end position="789"/>
    </location>
</feature>
<name>A0ABQ8FZ93_9PEZI</name>
<organism evidence="2 3">
    <name type="scientific">Macrophomina phaseolina</name>
    <dbReference type="NCBI Taxonomy" id="35725"/>
    <lineage>
        <taxon>Eukaryota</taxon>
        <taxon>Fungi</taxon>
        <taxon>Dikarya</taxon>
        <taxon>Ascomycota</taxon>
        <taxon>Pezizomycotina</taxon>
        <taxon>Dothideomycetes</taxon>
        <taxon>Dothideomycetes incertae sedis</taxon>
        <taxon>Botryosphaeriales</taxon>
        <taxon>Botryosphaeriaceae</taxon>
        <taxon>Macrophomina</taxon>
    </lineage>
</organism>
<proteinExistence type="predicted"/>
<feature type="compositionally biased region" description="Polar residues" evidence="1">
    <location>
        <begin position="755"/>
        <end position="766"/>
    </location>
</feature>
<feature type="region of interest" description="Disordered" evidence="1">
    <location>
        <begin position="657"/>
        <end position="682"/>
    </location>
</feature>
<feature type="compositionally biased region" description="Low complexity" evidence="1">
    <location>
        <begin position="257"/>
        <end position="275"/>
    </location>
</feature>
<feature type="compositionally biased region" description="Low complexity" evidence="1">
    <location>
        <begin position="548"/>
        <end position="564"/>
    </location>
</feature>
<protein>
    <submittedName>
        <fullName evidence="2">Uncharacterized protein</fullName>
    </submittedName>
</protein>
<feature type="region of interest" description="Disordered" evidence="1">
    <location>
        <begin position="133"/>
        <end position="643"/>
    </location>
</feature>
<feature type="compositionally biased region" description="Polar residues" evidence="1">
    <location>
        <begin position="459"/>
        <end position="474"/>
    </location>
</feature>
<feature type="compositionally biased region" description="Polar residues" evidence="1">
    <location>
        <begin position="308"/>
        <end position="318"/>
    </location>
</feature>
<feature type="compositionally biased region" description="Polar residues" evidence="1">
    <location>
        <begin position="47"/>
        <end position="66"/>
    </location>
</feature>
<feature type="compositionally biased region" description="Low complexity" evidence="1">
    <location>
        <begin position="215"/>
        <end position="229"/>
    </location>
</feature>
<sequence>MASYANVPPPPGPPPPPVAGVPAASATPQAPPPVSSPHRRMVVQPPAITTSLHHNNNNAGTPYLQTPASAVSPPSALPFSPYAASSNPPSQPSTAPTSASRVSSPMAFRGPSSAVVASYNPQEWGRHGAQVTGQFMPHAGSSPSGALRGNTREATGMEGNCFHLFPANMPSPPPPYSPNPGQQSMSAAMGGSPSLSGGAFATPQNTSSPRIGLLSQSPSGPTSSPSGAPSFPPPPPPSGRDRSSSRSRDKRSVFGLSSLTGRSRGGASSSEQSRSAIDSLRLQTTEALARTPGPAQTHTPMPIAGPSQPATPQRQAQWTPEIAPRPPASRRAASTGGIGMALRDDGSSTPSRTAAWEPGMPLPPPPPGPPPSSSRSQSMNRTSELSSRATSAHLAAPAPRRAAIGNTLDPIPPTPADWREEEARNRSKSPWGRALRLTTPNPHDAGESSDAANAPGPSEPQTAYPSTSASSVGLSRTPARRDASARGIRERRSESRAAREKLAETQSAIEPSNNPWARDMEAAQRPTNLILAADEGAISQRRKNTPRSGKGFSSPTSGPSSARSNKSYGDLQGESSHSTPRQIVMSPKSFAPTPPFSPAADGYGDQRAHFKPSPSSQAKTLPTPPPHSAGLSSSISTTSSGKERPISHILHTPLDNVPMVVPLHPSRPSSSSSAAAGKARLPTDQEVFAQSAIERHREFVERESAAMTDQERLELFADFIVNESRLRRDRYSAAFEAMASDILDLTRDMWRSYTTNSTGRRSTTPNKMVEPISPPQHERKDSISSVESSLANASPVVSSANYSPRVASESPLSSASSHGPPGRARGDSTSWQPCLSPIPSMAMSTVPDEEDSRGRSASRWWEGSANGSQGRGKKIERSKRESKYMGVQLTEAQEWESDNRSGGGTPGPSDTTPVGIYGPNEYPPEKVGWHDQDTGSQIPPPPPLGYWTHSAPATPDPYKLDVSRLVTLPPPYPRHHPAVNNNHPDLGSIRANLRALQDPADADAIKESYRTRSDALREKGMKGEQSRRAELRAEIQEQIVKGEISFGEAAKAEADFDATEAQITQRRIQQDFDMFQKDVMTPLHALLSERIRKATALVEQLKSGLLNEAQASSPNQTQEEGDEQPELLEKLTLLKWIFEAREQLHKELFELEAQRNNLYKTLVITPYMAVKNHEKVREAETFFAKDAQERKVAHEKQSLKRFEEFHGIVEENVTRGVEDQLSAFWDIGPGLLDIVQKVPENLTDDFQILIPPMEFEENPSYHEHPLQYLFTLLLHAQKSAYQFIESQTNLLCLLHEVKTGVMTANTKLLGTQRVLEGEDRQAVDEEMSMISGDEEQRLTLDLKEKVTLVEEQWREALGKGIEDCMDRVQVFLLERGGWDESLQE</sequence>
<gene>
    <name evidence="2" type="ORF">B0J12DRAFT_263651</name>
</gene>
<evidence type="ECO:0000313" key="3">
    <source>
        <dbReference type="Proteomes" id="UP000774617"/>
    </source>
</evidence>
<feature type="compositionally biased region" description="Low complexity" evidence="1">
    <location>
        <begin position="67"/>
        <end position="100"/>
    </location>
</feature>
<feature type="region of interest" description="Disordered" evidence="1">
    <location>
        <begin position="802"/>
        <end position="938"/>
    </location>
</feature>
<feature type="compositionally biased region" description="Basic and acidic residues" evidence="1">
    <location>
        <begin position="239"/>
        <end position="252"/>
    </location>
</feature>
<feature type="compositionally biased region" description="Low complexity" evidence="1">
    <location>
        <begin position="373"/>
        <end position="383"/>
    </location>
</feature>
<feature type="compositionally biased region" description="Basic and acidic residues" evidence="1">
    <location>
        <begin position="873"/>
        <end position="883"/>
    </location>
</feature>
<evidence type="ECO:0000256" key="1">
    <source>
        <dbReference type="SAM" id="MobiDB-lite"/>
    </source>
</evidence>
<comment type="caution">
    <text evidence="2">The sequence shown here is derived from an EMBL/GenBank/DDBJ whole genome shotgun (WGS) entry which is preliminary data.</text>
</comment>
<feature type="compositionally biased region" description="Basic and acidic residues" evidence="1">
    <location>
        <begin position="923"/>
        <end position="933"/>
    </location>
</feature>
<feature type="compositionally biased region" description="Pro residues" evidence="1">
    <location>
        <begin position="169"/>
        <end position="178"/>
    </location>
</feature>
<feature type="compositionally biased region" description="Pro residues" evidence="1">
    <location>
        <begin position="360"/>
        <end position="372"/>
    </location>
</feature>
<feature type="compositionally biased region" description="Polar residues" evidence="1">
    <location>
        <begin position="504"/>
        <end position="515"/>
    </location>
</feature>
<evidence type="ECO:0000313" key="2">
    <source>
        <dbReference type="EMBL" id="KAH7036817.1"/>
    </source>
</evidence>
<dbReference type="EMBL" id="JAGTJR010000034">
    <property type="protein sequence ID" value="KAH7036817.1"/>
    <property type="molecule type" value="Genomic_DNA"/>
</dbReference>
<keyword evidence="3" id="KW-1185">Reference proteome</keyword>
<reference evidence="2 3" key="1">
    <citation type="journal article" date="2021" name="Nat. Commun.">
        <title>Genetic determinants of endophytism in the Arabidopsis root mycobiome.</title>
        <authorList>
            <person name="Mesny F."/>
            <person name="Miyauchi S."/>
            <person name="Thiergart T."/>
            <person name="Pickel B."/>
            <person name="Atanasova L."/>
            <person name="Karlsson M."/>
            <person name="Huettel B."/>
            <person name="Barry K.W."/>
            <person name="Haridas S."/>
            <person name="Chen C."/>
            <person name="Bauer D."/>
            <person name="Andreopoulos W."/>
            <person name="Pangilinan J."/>
            <person name="LaButti K."/>
            <person name="Riley R."/>
            <person name="Lipzen A."/>
            <person name="Clum A."/>
            <person name="Drula E."/>
            <person name="Henrissat B."/>
            <person name="Kohler A."/>
            <person name="Grigoriev I.V."/>
            <person name="Martin F.M."/>
            <person name="Hacquard S."/>
        </authorList>
    </citation>
    <scope>NUCLEOTIDE SEQUENCE [LARGE SCALE GENOMIC DNA]</scope>
    <source>
        <strain evidence="2 3">MPI-SDFR-AT-0080</strain>
    </source>
</reference>
<accession>A0ABQ8FZ93</accession>